<dbReference type="EMBL" id="GGEC01062181">
    <property type="protein sequence ID" value="MBX42665.1"/>
    <property type="molecule type" value="Transcribed_RNA"/>
</dbReference>
<organism evidence="1">
    <name type="scientific">Rhizophora mucronata</name>
    <name type="common">Asiatic mangrove</name>
    <dbReference type="NCBI Taxonomy" id="61149"/>
    <lineage>
        <taxon>Eukaryota</taxon>
        <taxon>Viridiplantae</taxon>
        <taxon>Streptophyta</taxon>
        <taxon>Embryophyta</taxon>
        <taxon>Tracheophyta</taxon>
        <taxon>Spermatophyta</taxon>
        <taxon>Magnoliopsida</taxon>
        <taxon>eudicotyledons</taxon>
        <taxon>Gunneridae</taxon>
        <taxon>Pentapetalae</taxon>
        <taxon>rosids</taxon>
        <taxon>fabids</taxon>
        <taxon>Malpighiales</taxon>
        <taxon>Rhizophoraceae</taxon>
        <taxon>Rhizophora</taxon>
    </lineage>
</organism>
<accession>A0A2P2NJN1</accession>
<sequence>MMDLLELTVVSCNLLLQSGAVFLLNKK</sequence>
<evidence type="ECO:0000313" key="1">
    <source>
        <dbReference type="EMBL" id="MBX42665.1"/>
    </source>
</evidence>
<reference evidence="1" key="1">
    <citation type="submission" date="2018-02" db="EMBL/GenBank/DDBJ databases">
        <title>Rhizophora mucronata_Transcriptome.</title>
        <authorList>
            <person name="Meera S.P."/>
            <person name="Sreeshan A."/>
            <person name="Augustine A."/>
        </authorList>
    </citation>
    <scope>NUCLEOTIDE SEQUENCE</scope>
    <source>
        <tissue evidence="1">Leaf</tissue>
    </source>
</reference>
<name>A0A2P2NJN1_RHIMU</name>
<protein>
    <submittedName>
        <fullName evidence="1">Uncharacterized protein</fullName>
    </submittedName>
</protein>
<proteinExistence type="predicted"/>
<dbReference type="AlphaFoldDB" id="A0A2P2NJN1"/>